<dbReference type="Gene3D" id="3.40.50.1820">
    <property type="entry name" value="alpha/beta hydrolase"/>
    <property type="match status" value="1"/>
</dbReference>
<dbReference type="InterPro" id="IPR029058">
    <property type="entry name" value="AB_hydrolase_fold"/>
</dbReference>
<dbReference type="PANTHER" id="PTHR43798:SF33">
    <property type="entry name" value="HYDROLASE, PUTATIVE (AFU_ORTHOLOGUE AFUA_2G14860)-RELATED"/>
    <property type="match status" value="1"/>
</dbReference>
<evidence type="ECO:0000313" key="3">
    <source>
        <dbReference type="Proteomes" id="UP000254711"/>
    </source>
</evidence>
<proteinExistence type="predicted"/>
<dbReference type="AlphaFoldDB" id="A0A370KB66"/>
<dbReference type="GO" id="GO:0016787">
    <property type="term" value="F:hydrolase activity"/>
    <property type="evidence" value="ECO:0007669"/>
    <property type="project" value="UniProtKB-KW"/>
</dbReference>
<evidence type="ECO:0000313" key="2">
    <source>
        <dbReference type="EMBL" id="RDI99913.1"/>
    </source>
</evidence>
<evidence type="ECO:0000259" key="1">
    <source>
        <dbReference type="Pfam" id="PF12146"/>
    </source>
</evidence>
<dbReference type="Pfam" id="PF12146">
    <property type="entry name" value="Hydrolase_4"/>
    <property type="match status" value="1"/>
</dbReference>
<sequence>MTRHATTTTAAKRHHGPGAFKLGAVRAGFTLGSRLAPGSTVEQALRLFVTPFASSRARAQNARPDADMRRGELEVNGKRIATYTWGDPSRQPYALLVHGWSSFGLRYLPWVAPLRELGYALVAFDQPGHGLSGGQHCTLPDFVDTVREVGRHYGDAALTIAHSLGGAAAALAQGEAWRAQKLILIAPAADPVAATQRFSQMVHLGEHLRGRLHDRLQAMTGISIHDLQVHRHLPSLGQPALIVHDTDDHDVPWAEGERYARHWRGARLLSTQGLGHHRVLDAPEVIDASLAFLRGEVVGERVVSSPNLPYGDS</sequence>
<dbReference type="GO" id="GO:0016020">
    <property type="term" value="C:membrane"/>
    <property type="evidence" value="ECO:0007669"/>
    <property type="project" value="TreeGrafter"/>
</dbReference>
<protein>
    <submittedName>
        <fullName evidence="2">Alpha/beta hydrolase</fullName>
    </submittedName>
</protein>
<feature type="domain" description="Serine aminopeptidase S33" evidence="1">
    <location>
        <begin position="95"/>
        <end position="224"/>
    </location>
</feature>
<dbReference type="OrthoDB" id="9785847at2"/>
<name>A0A370KB66_9GAMM</name>
<dbReference type="PANTHER" id="PTHR43798">
    <property type="entry name" value="MONOACYLGLYCEROL LIPASE"/>
    <property type="match status" value="1"/>
</dbReference>
<accession>A0A370KB66</accession>
<dbReference type="RefSeq" id="WP_114823645.1">
    <property type="nucleotide sequence ID" value="NZ_QQSY01000001.1"/>
</dbReference>
<gene>
    <name evidence="2" type="ORF">DVT68_03540</name>
</gene>
<dbReference type="EMBL" id="QQSY01000001">
    <property type="protein sequence ID" value="RDI99913.1"/>
    <property type="molecule type" value="Genomic_DNA"/>
</dbReference>
<dbReference type="InterPro" id="IPR022742">
    <property type="entry name" value="Hydrolase_4"/>
</dbReference>
<organism evidence="2 3">
    <name type="scientific">Dyella solisilvae</name>
    <dbReference type="NCBI Taxonomy" id="1920168"/>
    <lineage>
        <taxon>Bacteria</taxon>
        <taxon>Pseudomonadati</taxon>
        <taxon>Pseudomonadota</taxon>
        <taxon>Gammaproteobacteria</taxon>
        <taxon>Lysobacterales</taxon>
        <taxon>Rhodanobacteraceae</taxon>
        <taxon>Dyella</taxon>
    </lineage>
</organism>
<dbReference type="Proteomes" id="UP000254711">
    <property type="component" value="Unassembled WGS sequence"/>
</dbReference>
<reference evidence="2 3" key="1">
    <citation type="submission" date="2018-07" db="EMBL/GenBank/DDBJ databases">
        <title>Dyella solisilvae sp. nov., isolated from the pine and broad-leaved mixed forest soil.</title>
        <authorList>
            <person name="Gao Z."/>
            <person name="Qiu L."/>
        </authorList>
    </citation>
    <scope>NUCLEOTIDE SEQUENCE [LARGE SCALE GENOMIC DNA]</scope>
    <source>
        <strain evidence="2 3">DHG54</strain>
    </source>
</reference>
<dbReference type="InterPro" id="IPR050266">
    <property type="entry name" value="AB_hydrolase_sf"/>
</dbReference>
<dbReference type="SUPFAM" id="SSF53474">
    <property type="entry name" value="alpha/beta-Hydrolases"/>
    <property type="match status" value="1"/>
</dbReference>
<keyword evidence="2" id="KW-0378">Hydrolase</keyword>
<keyword evidence="3" id="KW-1185">Reference proteome</keyword>
<comment type="caution">
    <text evidence="2">The sequence shown here is derived from an EMBL/GenBank/DDBJ whole genome shotgun (WGS) entry which is preliminary data.</text>
</comment>